<gene>
    <name evidence="4" type="ORF">HDF17_002122</name>
</gene>
<dbReference type="InterPro" id="IPR013096">
    <property type="entry name" value="Cupin_2"/>
</dbReference>
<feature type="signal peptide" evidence="2">
    <location>
        <begin position="1"/>
        <end position="26"/>
    </location>
</feature>
<dbReference type="GO" id="GO:0046872">
    <property type="term" value="F:metal ion binding"/>
    <property type="evidence" value="ECO:0007669"/>
    <property type="project" value="UniProtKB-KW"/>
</dbReference>
<organism evidence="4 5">
    <name type="scientific">Granulicella arctica</name>
    <dbReference type="NCBI Taxonomy" id="940613"/>
    <lineage>
        <taxon>Bacteria</taxon>
        <taxon>Pseudomonadati</taxon>
        <taxon>Acidobacteriota</taxon>
        <taxon>Terriglobia</taxon>
        <taxon>Terriglobales</taxon>
        <taxon>Acidobacteriaceae</taxon>
        <taxon>Granulicella</taxon>
    </lineage>
</organism>
<dbReference type="InterPro" id="IPR011051">
    <property type="entry name" value="RmlC_Cupin_sf"/>
</dbReference>
<protein>
    <submittedName>
        <fullName evidence="4">Quercetin dioxygenase-like cupin family protein</fullName>
    </submittedName>
</protein>
<evidence type="ECO:0000256" key="2">
    <source>
        <dbReference type="SAM" id="SignalP"/>
    </source>
</evidence>
<dbReference type="EMBL" id="JACCCW010000002">
    <property type="protein sequence ID" value="NYF79802.1"/>
    <property type="molecule type" value="Genomic_DNA"/>
</dbReference>
<dbReference type="Proteomes" id="UP000589520">
    <property type="component" value="Unassembled WGS sequence"/>
</dbReference>
<proteinExistence type="predicted"/>
<dbReference type="GO" id="GO:0051213">
    <property type="term" value="F:dioxygenase activity"/>
    <property type="evidence" value="ECO:0007669"/>
    <property type="project" value="UniProtKB-KW"/>
</dbReference>
<dbReference type="SUPFAM" id="SSF51182">
    <property type="entry name" value="RmlC-like cupins"/>
    <property type="match status" value="1"/>
</dbReference>
<feature type="domain" description="Cupin type-2" evidence="3">
    <location>
        <begin position="81"/>
        <end position="148"/>
    </location>
</feature>
<comment type="caution">
    <text evidence="4">The sequence shown here is derived from an EMBL/GenBank/DDBJ whole genome shotgun (WGS) entry which is preliminary data.</text>
</comment>
<dbReference type="RefSeq" id="WP_246301834.1">
    <property type="nucleotide sequence ID" value="NZ_JACCCW010000002.1"/>
</dbReference>
<evidence type="ECO:0000259" key="3">
    <source>
        <dbReference type="Pfam" id="PF07883"/>
    </source>
</evidence>
<evidence type="ECO:0000313" key="5">
    <source>
        <dbReference type="Proteomes" id="UP000589520"/>
    </source>
</evidence>
<evidence type="ECO:0000256" key="1">
    <source>
        <dbReference type="ARBA" id="ARBA00022723"/>
    </source>
</evidence>
<dbReference type="Pfam" id="PF07883">
    <property type="entry name" value="Cupin_2"/>
    <property type="match status" value="1"/>
</dbReference>
<keyword evidence="2" id="KW-0732">Signal</keyword>
<keyword evidence="1" id="KW-0479">Metal-binding</keyword>
<dbReference type="AlphaFoldDB" id="A0A7Y9PH89"/>
<dbReference type="InterPro" id="IPR014710">
    <property type="entry name" value="RmlC-like_jellyroll"/>
</dbReference>
<dbReference type="PANTHER" id="PTHR35848:SF6">
    <property type="entry name" value="CUPIN TYPE-2 DOMAIN-CONTAINING PROTEIN"/>
    <property type="match status" value="1"/>
</dbReference>
<keyword evidence="4" id="KW-0560">Oxidoreductase</keyword>
<name>A0A7Y9PH89_9BACT</name>
<reference evidence="4 5" key="1">
    <citation type="submission" date="2020-07" db="EMBL/GenBank/DDBJ databases">
        <title>Genomic Encyclopedia of Type Strains, Phase IV (KMG-V): Genome sequencing to study the core and pangenomes of soil and plant-associated prokaryotes.</title>
        <authorList>
            <person name="Whitman W."/>
        </authorList>
    </citation>
    <scope>NUCLEOTIDE SEQUENCE [LARGE SCALE GENOMIC DNA]</scope>
    <source>
        <strain evidence="4 5">X4EP2</strain>
    </source>
</reference>
<feature type="chain" id="PRO_5031570844" evidence="2">
    <location>
        <begin position="27"/>
        <end position="159"/>
    </location>
</feature>
<dbReference type="PANTHER" id="PTHR35848">
    <property type="entry name" value="OXALATE-BINDING PROTEIN"/>
    <property type="match status" value="1"/>
</dbReference>
<dbReference type="Gene3D" id="2.60.120.10">
    <property type="entry name" value="Jelly Rolls"/>
    <property type="match status" value="1"/>
</dbReference>
<sequence>MSAMKNLNRRDLCVALSAFAAMGTVAAEGQSQTTPGESTLSQSRTFPFDQLPVKKSSNGGASRAVIQGVLATGEAVEVHETTLPPGQMPHPPHRHRHSEFMMIREGQVEFDNDGTKQRVGLGGVIFAASNVMHGLKNVGDSPANYFVIAIGRESVVKQI</sequence>
<accession>A0A7Y9PH89</accession>
<keyword evidence="4" id="KW-0223">Dioxygenase</keyword>
<evidence type="ECO:0000313" key="4">
    <source>
        <dbReference type="EMBL" id="NYF79802.1"/>
    </source>
</evidence>
<dbReference type="InterPro" id="IPR051610">
    <property type="entry name" value="GPI/OXD"/>
</dbReference>
<keyword evidence="5" id="KW-1185">Reference proteome</keyword>